<feature type="binding site" evidence="5">
    <location>
        <begin position="151"/>
        <end position="158"/>
    </location>
    <ligand>
        <name>ADP</name>
        <dbReference type="ChEBI" id="CHEBI:456216"/>
    </ligand>
</feature>
<dbReference type="EC" id="2.7.4.27" evidence="5"/>
<evidence type="ECO:0000313" key="7">
    <source>
        <dbReference type="Proteomes" id="UP000502248"/>
    </source>
</evidence>
<gene>
    <name evidence="6" type="ORF">HH215_33670</name>
</gene>
<comment type="catalytic activity">
    <reaction evidence="5">
        <text>N(tele)-phospho-L-histidyl/L-threonyl-[pyruvate, phosphate dikinase] + ADP = N(tele)-phospho-L-histidyl/O-phospho-L-threonyl-[pyruvate, phosphate dikinase] + AMP + H(+)</text>
        <dbReference type="Rhea" id="RHEA:43692"/>
        <dbReference type="Rhea" id="RHEA-COMP:10650"/>
        <dbReference type="Rhea" id="RHEA-COMP:10651"/>
        <dbReference type="ChEBI" id="CHEBI:15378"/>
        <dbReference type="ChEBI" id="CHEBI:30013"/>
        <dbReference type="ChEBI" id="CHEBI:61977"/>
        <dbReference type="ChEBI" id="CHEBI:83586"/>
        <dbReference type="ChEBI" id="CHEBI:456215"/>
        <dbReference type="ChEBI" id="CHEBI:456216"/>
        <dbReference type="EC" id="2.7.11.32"/>
    </reaction>
</comment>
<name>A0A7Z2ZPY0_9BACL</name>
<dbReference type="HAMAP" id="MF_00921">
    <property type="entry name" value="PDRP"/>
    <property type="match status" value="1"/>
</dbReference>
<sequence length="269" mass="30281">MKEKERTVFVCSDSVGETAEMVVLATIRQFNAYQTGIRRYSHVKSEEEISALMEEAARQGSFVAYTLVLPELREMIRLEGIRLQVITVDIMGPVMQAFIDVFNDSPKRKAGLLHQLDDEYYRRVEAIEFTVKCDDGKDMNAMHQADLVLLGVSRTSKTPLSIYLAHKGFKVCNYPIVPEVMPPLDILLKNKAKLVGLTMDAGHLAKIRFERLKAMGLPNGAKYASIERVVHELEFALELYKKLGCTVIDVTESAIEETAGLIMESCFRS</sequence>
<accession>A0A7Z2ZPY0</accession>
<protein>
    <recommendedName>
        <fullName evidence="5">Putative pyruvate, phosphate dikinase regulatory protein</fullName>
        <shortName evidence="5">PPDK regulatory protein</shortName>
        <ecNumber evidence="5">2.7.11.32</ecNumber>
        <ecNumber evidence="5">2.7.4.27</ecNumber>
    </recommendedName>
</protein>
<dbReference type="Pfam" id="PF03618">
    <property type="entry name" value="Kinase-PPPase"/>
    <property type="match status" value="1"/>
</dbReference>
<dbReference type="EMBL" id="CP051680">
    <property type="protein sequence ID" value="QJD87649.1"/>
    <property type="molecule type" value="Genomic_DNA"/>
</dbReference>
<dbReference type="InterPro" id="IPR026565">
    <property type="entry name" value="PPDK_reg"/>
</dbReference>
<dbReference type="EC" id="2.7.11.32" evidence="5"/>
<reference evidence="6 7" key="1">
    <citation type="submission" date="2020-04" db="EMBL/GenBank/DDBJ databases">
        <title>Genome sequencing of novel species.</title>
        <authorList>
            <person name="Heo J."/>
            <person name="Kim S.-J."/>
            <person name="Kim J.-S."/>
            <person name="Hong S.-B."/>
            <person name="Kwon S.-W."/>
        </authorList>
    </citation>
    <scope>NUCLEOTIDE SEQUENCE [LARGE SCALE GENOMIC DNA]</scope>
    <source>
        <strain evidence="6 7">MFER-1</strain>
    </source>
</reference>
<dbReference type="GO" id="GO:0043531">
    <property type="term" value="F:ADP binding"/>
    <property type="evidence" value="ECO:0007669"/>
    <property type="project" value="UniProtKB-UniRule"/>
</dbReference>
<evidence type="ECO:0000256" key="3">
    <source>
        <dbReference type="ARBA" id="ARBA00022741"/>
    </source>
</evidence>
<dbReference type="AlphaFoldDB" id="A0A7Z2ZPY0"/>
<evidence type="ECO:0000313" key="6">
    <source>
        <dbReference type="EMBL" id="QJD87649.1"/>
    </source>
</evidence>
<dbReference type="PANTHER" id="PTHR31756:SF3">
    <property type="entry name" value="PYRUVATE, PHOSPHATE DIKINASE REGULATORY PROTEIN 1, CHLOROPLASTIC"/>
    <property type="match status" value="1"/>
</dbReference>
<keyword evidence="2 5" id="KW-0808">Transferase</keyword>
<proteinExistence type="inferred from homology"/>
<dbReference type="GO" id="GO:0016776">
    <property type="term" value="F:phosphotransferase activity, phosphate group as acceptor"/>
    <property type="evidence" value="ECO:0007669"/>
    <property type="project" value="UniProtKB-UniRule"/>
</dbReference>
<organism evidence="6 7">
    <name type="scientific">Cohnella herbarum</name>
    <dbReference type="NCBI Taxonomy" id="2728023"/>
    <lineage>
        <taxon>Bacteria</taxon>
        <taxon>Bacillati</taxon>
        <taxon>Bacillota</taxon>
        <taxon>Bacilli</taxon>
        <taxon>Bacillales</taxon>
        <taxon>Paenibacillaceae</taxon>
        <taxon>Cohnella</taxon>
    </lineage>
</organism>
<dbReference type="Proteomes" id="UP000502248">
    <property type="component" value="Chromosome"/>
</dbReference>
<dbReference type="NCBIfam" id="NF003742">
    <property type="entry name" value="PRK05339.1"/>
    <property type="match status" value="1"/>
</dbReference>
<keyword evidence="7" id="KW-1185">Reference proteome</keyword>
<evidence type="ECO:0000256" key="5">
    <source>
        <dbReference type="HAMAP-Rule" id="MF_00921"/>
    </source>
</evidence>
<evidence type="ECO:0000256" key="2">
    <source>
        <dbReference type="ARBA" id="ARBA00022679"/>
    </source>
</evidence>
<dbReference type="GO" id="GO:0004674">
    <property type="term" value="F:protein serine/threonine kinase activity"/>
    <property type="evidence" value="ECO:0007669"/>
    <property type="project" value="UniProtKB-UniRule"/>
</dbReference>
<dbReference type="PANTHER" id="PTHR31756">
    <property type="entry name" value="PYRUVATE, PHOSPHATE DIKINASE REGULATORY PROTEIN 1, CHLOROPLASTIC"/>
    <property type="match status" value="1"/>
</dbReference>
<dbReference type="InterPro" id="IPR005177">
    <property type="entry name" value="Kinase-pyrophosphorylase"/>
</dbReference>
<comment type="similarity">
    <text evidence="5">Belongs to the pyruvate, phosphate/water dikinase regulatory protein family. PDRP subfamily.</text>
</comment>
<keyword evidence="4 5" id="KW-0418">Kinase</keyword>
<comment type="function">
    <text evidence="5">Bifunctional serine/threonine kinase and phosphorylase involved in the regulation of the pyruvate, phosphate dikinase (PPDK) by catalyzing its phosphorylation/dephosphorylation.</text>
</comment>
<dbReference type="KEGG" id="cheb:HH215_33670"/>
<keyword evidence="3 5" id="KW-0547">Nucleotide-binding</keyword>
<evidence type="ECO:0000256" key="1">
    <source>
        <dbReference type="ARBA" id="ARBA00022527"/>
    </source>
</evidence>
<evidence type="ECO:0000256" key="4">
    <source>
        <dbReference type="ARBA" id="ARBA00022777"/>
    </source>
</evidence>
<dbReference type="GO" id="GO:0005524">
    <property type="term" value="F:ATP binding"/>
    <property type="evidence" value="ECO:0007669"/>
    <property type="project" value="InterPro"/>
</dbReference>
<dbReference type="RefSeq" id="WP_169283891.1">
    <property type="nucleotide sequence ID" value="NZ_CP051680.1"/>
</dbReference>
<keyword evidence="1 5" id="KW-0723">Serine/threonine-protein kinase</keyword>
<comment type="catalytic activity">
    <reaction evidence="5">
        <text>N(tele)-phospho-L-histidyl/O-phospho-L-threonyl-[pyruvate, phosphate dikinase] + phosphate + H(+) = N(tele)-phospho-L-histidyl/L-threonyl-[pyruvate, phosphate dikinase] + diphosphate</text>
        <dbReference type="Rhea" id="RHEA:43696"/>
        <dbReference type="Rhea" id="RHEA-COMP:10650"/>
        <dbReference type="Rhea" id="RHEA-COMP:10651"/>
        <dbReference type="ChEBI" id="CHEBI:15378"/>
        <dbReference type="ChEBI" id="CHEBI:30013"/>
        <dbReference type="ChEBI" id="CHEBI:33019"/>
        <dbReference type="ChEBI" id="CHEBI:43474"/>
        <dbReference type="ChEBI" id="CHEBI:61977"/>
        <dbReference type="ChEBI" id="CHEBI:83586"/>
        <dbReference type="EC" id="2.7.4.27"/>
    </reaction>
</comment>